<protein>
    <submittedName>
        <fullName evidence="1">Uncharacterized protein</fullName>
    </submittedName>
</protein>
<reference evidence="1 2" key="1">
    <citation type="submission" date="2023-08" db="EMBL/GenBank/DDBJ databases">
        <title>Complete Genome Sequence of Pseudomonas entomophila TVIN A01.</title>
        <authorList>
            <person name="Shelke T."/>
            <person name="Mahar N.S."/>
            <person name="Gupta I."/>
            <person name="Gupta V."/>
        </authorList>
    </citation>
    <scope>NUCLEOTIDE SEQUENCE [LARGE SCALE GENOMIC DNA]</scope>
    <source>
        <strain evidence="1 2">TVIN-A01</strain>
    </source>
</reference>
<dbReference type="GeneID" id="32805842"/>
<dbReference type="EMBL" id="CP132921">
    <property type="protein sequence ID" value="WMW03760.1"/>
    <property type="molecule type" value="Genomic_DNA"/>
</dbReference>
<organism evidence="1 2">
    <name type="scientific">Pseudomonas entomophila</name>
    <dbReference type="NCBI Taxonomy" id="312306"/>
    <lineage>
        <taxon>Bacteria</taxon>
        <taxon>Pseudomonadati</taxon>
        <taxon>Pseudomonadota</taxon>
        <taxon>Gammaproteobacteria</taxon>
        <taxon>Pseudomonadales</taxon>
        <taxon>Pseudomonadaceae</taxon>
        <taxon>Pseudomonas</taxon>
    </lineage>
</organism>
<keyword evidence="2" id="KW-1185">Reference proteome</keyword>
<name>A0ABY9QI93_9PSED</name>
<sequence>MNVATLSRLSLLALVVGVLLGDIFMASAGLAGLCGAAVYLNVLQDTQAQEPQDEASSGPPFFA</sequence>
<accession>A0ABY9QI93</accession>
<dbReference type="Proteomes" id="UP001183127">
    <property type="component" value="Chromosome"/>
</dbReference>
<dbReference type="RefSeq" id="WP_011533879.1">
    <property type="nucleotide sequence ID" value="NZ_CP132921.1"/>
</dbReference>
<evidence type="ECO:0000313" key="2">
    <source>
        <dbReference type="Proteomes" id="UP001183127"/>
    </source>
</evidence>
<proteinExistence type="predicted"/>
<gene>
    <name evidence="1" type="ORF">RAH46_15590</name>
</gene>
<evidence type="ECO:0000313" key="1">
    <source>
        <dbReference type="EMBL" id="WMW03760.1"/>
    </source>
</evidence>